<gene>
    <name evidence="5" type="ORF">HCN56_14895</name>
</gene>
<dbReference type="InterPro" id="IPR002734">
    <property type="entry name" value="RibDG_C"/>
</dbReference>
<sequence length="267" mass="27947">MRRLIPAPVLAAESDEDLWALPELARAYAHPAPDGGWLRANMVSSLDGAVHHEGRSQPLSGEADMRIFGVLRQLADVVLVGAQTVRAEGYRPARRRAEFAAAREAAGQTSAPAVAVVSGSLDLDFDAPLFTSPHTPTLLLTGARAPADRLRRARDAGAVVVTAGEGPEVDAARIAPELARLGHRRVLCEGGPRLLGALAAADAVDELCLSFAPRLALGDAGRVAAGPTVPTPTDFAPLSVLEHDGFLFTRYVRRGALPGNREGGGQA</sequence>
<keyword evidence="6" id="KW-1185">Reference proteome</keyword>
<accession>A0A7X6D2E6</accession>
<dbReference type="EMBL" id="JAAVJD010000112">
    <property type="protein sequence ID" value="NJQ06835.1"/>
    <property type="molecule type" value="Genomic_DNA"/>
</dbReference>
<evidence type="ECO:0000256" key="1">
    <source>
        <dbReference type="ARBA" id="ARBA00005104"/>
    </source>
</evidence>
<dbReference type="Gene3D" id="3.40.430.10">
    <property type="entry name" value="Dihydrofolate Reductase, subunit A"/>
    <property type="match status" value="1"/>
</dbReference>
<dbReference type="Pfam" id="PF01872">
    <property type="entry name" value="RibD_C"/>
    <property type="match status" value="1"/>
</dbReference>
<dbReference type="InterPro" id="IPR024072">
    <property type="entry name" value="DHFR-like_dom_sf"/>
</dbReference>
<protein>
    <submittedName>
        <fullName evidence="5">Pyrimidine reductase family protein</fullName>
    </submittedName>
</protein>
<dbReference type="AlphaFoldDB" id="A0A7X6D2E6"/>
<dbReference type="GO" id="GO:0008703">
    <property type="term" value="F:5-amino-6-(5-phosphoribosylamino)uracil reductase activity"/>
    <property type="evidence" value="ECO:0007669"/>
    <property type="project" value="InterPro"/>
</dbReference>
<name>A0A7X6D2E6_9ACTN</name>
<evidence type="ECO:0000256" key="3">
    <source>
        <dbReference type="ARBA" id="ARBA00023002"/>
    </source>
</evidence>
<dbReference type="PANTHER" id="PTHR38011:SF7">
    <property type="entry name" value="2,5-DIAMINO-6-RIBOSYLAMINO-4(3H)-PYRIMIDINONE 5'-PHOSPHATE REDUCTASE"/>
    <property type="match status" value="1"/>
</dbReference>
<dbReference type="GO" id="GO:0009231">
    <property type="term" value="P:riboflavin biosynthetic process"/>
    <property type="evidence" value="ECO:0007669"/>
    <property type="project" value="InterPro"/>
</dbReference>
<dbReference type="PANTHER" id="PTHR38011">
    <property type="entry name" value="DIHYDROFOLATE REDUCTASE FAMILY PROTEIN (AFU_ORTHOLOGUE AFUA_8G06820)"/>
    <property type="match status" value="1"/>
</dbReference>
<dbReference type="Proteomes" id="UP000578686">
    <property type="component" value="Unassembled WGS sequence"/>
</dbReference>
<dbReference type="SUPFAM" id="SSF53597">
    <property type="entry name" value="Dihydrofolate reductase-like"/>
    <property type="match status" value="1"/>
</dbReference>
<reference evidence="5 6" key="1">
    <citation type="submission" date="2020-03" db="EMBL/GenBank/DDBJ databases">
        <title>Draft genome of Streptomyces sp. ventii, isolated from the Axial Seamount in the Pacific Ocean, and resequencing of the two type strains Streptomyces lonarensis strain NCL 716 and Streptomyces bohaiensis strain 11A07.</title>
        <authorList>
            <person name="Loughran R.M."/>
            <person name="Pfannmuller K.M."/>
            <person name="Wasson B.J."/>
            <person name="Deadmond M.C."/>
            <person name="Paddock B.E."/>
            <person name="Koyack M.J."/>
            <person name="Gallegos D.A."/>
            <person name="Mitchell E.A."/>
            <person name="Ushijima B."/>
            <person name="Saw J.H."/>
            <person name="Mcphail K.L."/>
            <person name="Videau P."/>
        </authorList>
    </citation>
    <scope>NUCLEOTIDE SEQUENCE [LARGE SCALE GENOMIC DNA]</scope>
    <source>
        <strain evidence="5 6">NCL716</strain>
    </source>
</reference>
<keyword evidence="2" id="KW-0521">NADP</keyword>
<organism evidence="5 6">
    <name type="scientific">Streptomyces lonarensis</name>
    <dbReference type="NCBI Taxonomy" id="700599"/>
    <lineage>
        <taxon>Bacteria</taxon>
        <taxon>Bacillati</taxon>
        <taxon>Actinomycetota</taxon>
        <taxon>Actinomycetes</taxon>
        <taxon>Kitasatosporales</taxon>
        <taxon>Streptomycetaceae</taxon>
        <taxon>Streptomyces</taxon>
    </lineage>
</organism>
<feature type="domain" description="Bacterial bifunctional deaminase-reductase C-terminal" evidence="4">
    <location>
        <begin position="37"/>
        <end position="224"/>
    </location>
</feature>
<evidence type="ECO:0000259" key="4">
    <source>
        <dbReference type="Pfam" id="PF01872"/>
    </source>
</evidence>
<dbReference type="InterPro" id="IPR050765">
    <property type="entry name" value="Riboflavin_Biosynth_HTPR"/>
</dbReference>
<evidence type="ECO:0000313" key="5">
    <source>
        <dbReference type="EMBL" id="NJQ06835.1"/>
    </source>
</evidence>
<evidence type="ECO:0000256" key="2">
    <source>
        <dbReference type="ARBA" id="ARBA00022857"/>
    </source>
</evidence>
<evidence type="ECO:0000313" key="6">
    <source>
        <dbReference type="Proteomes" id="UP000578686"/>
    </source>
</evidence>
<proteinExistence type="predicted"/>
<keyword evidence="3" id="KW-0560">Oxidoreductase</keyword>
<dbReference type="RefSeq" id="WP_167971299.1">
    <property type="nucleotide sequence ID" value="NZ_BHZG01000030.1"/>
</dbReference>
<comment type="caution">
    <text evidence="5">The sequence shown here is derived from an EMBL/GenBank/DDBJ whole genome shotgun (WGS) entry which is preliminary data.</text>
</comment>
<comment type="pathway">
    <text evidence="1">Cofactor biosynthesis; riboflavin biosynthesis.</text>
</comment>